<gene>
    <name evidence="8" type="ORF">HR08_04360</name>
    <name evidence="7" type="ORF">HR15_10145</name>
</gene>
<feature type="transmembrane region" description="Helical" evidence="6">
    <location>
        <begin position="197"/>
        <end position="217"/>
    </location>
</feature>
<proteinExistence type="predicted"/>
<dbReference type="PANTHER" id="PTHR42723">
    <property type="entry name" value="CHLOROPHYLL SYNTHASE"/>
    <property type="match status" value="1"/>
</dbReference>
<dbReference type="GO" id="GO:0016757">
    <property type="term" value="F:glycosyltransferase activity"/>
    <property type="evidence" value="ECO:0007669"/>
    <property type="project" value="UniProtKB-KW"/>
</dbReference>
<dbReference type="InterPro" id="IPR044878">
    <property type="entry name" value="UbiA_sf"/>
</dbReference>
<dbReference type="EMBL" id="JRAK01000134">
    <property type="protein sequence ID" value="KGN85140.1"/>
    <property type="molecule type" value="Genomic_DNA"/>
</dbReference>
<sequence>MRPKQWIKNLIVFLPLFFGHRICDTEALLRLTILLIAFCSASSAVYLFNDICDRTIDRLHPVKSRRPIASGAWSLSKAYILIALLVALACGVILLFLAFPFAVYALISIALYLLLNLFYSLKGKHIPIVDAFLVAFGFLIRLYAAGAVSGVPISHWLALMTLFLSLLLAFGKRKEDLRLLQETALSSRPVVKHYTDGFLNVLLAILSATIIILYTLYATDGEVISRNGRYLYISVFPVATGLFHYLRHVIVKGCHCNPTDMLYQDHGLQLSVVVWIILYSISPYVA</sequence>
<dbReference type="GO" id="GO:0016020">
    <property type="term" value="C:membrane"/>
    <property type="evidence" value="ECO:0007669"/>
    <property type="project" value="UniProtKB-SubCell"/>
</dbReference>
<feature type="transmembrane region" description="Helical" evidence="6">
    <location>
        <begin position="33"/>
        <end position="52"/>
    </location>
</feature>
<feature type="transmembrane region" description="Helical" evidence="6">
    <location>
        <begin position="153"/>
        <end position="171"/>
    </location>
</feature>
<dbReference type="InterPro" id="IPR050475">
    <property type="entry name" value="Prenyltransferase_related"/>
</dbReference>
<feature type="transmembrane region" description="Helical" evidence="6">
    <location>
        <begin position="229"/>
        <end position="246"/>
    </location>
</feature>
<evidence type="ECO:0000256" key="4">
    <source>
        <dbReference type="ARBA" id="ARBA00022989"/>
    </source>
</evidence>
<organism evidence="8 9">
    <name type="scientific">Porphyromonas gulae</name>
    <dbReference type="NCBI Taxonomy" id="111105"/>
    <lineage>
        <taxon>Bacteria</taxon>
        <taxon>Pseudomonadati</taxon>
        <taxon>Bacteroidota</taxon>
        <taxon>Bacteroidia</taxon>
        <taxon>Bacteroidales</taxon>
        <taxon>Porphyromonadaceae</taxon>
        <taxon>Porphyromonas</taxon>
    </lineage>
</organism>
<dbReference type="RefSeq" id="WP_018965019.1">
    <property type="nucleotide sequence ID" value="NZ_JASBZW010000003.1"/>
</dbReference>
<dbReference type="Pfam" id="PF01040">
    <property type="entry name" value="UbiA"/>
    <property type="match status" value="1"/>
</dbReference>
<dbReference type="PATRIC" id="fig|111105.18.peg.1336"/>
<keyword evidence="10" id="KW-1185">Reference proteome</keyword>
<feature type="transmembrane region" description="Helical" evidence="6">
    <location>
        <begin position="101"/>
        <end position="121"/>
    </location>
</feature>
<dbReference type="AlphaFoldDB" id="A0A0A2EJS5"/>
<keyword evidence="4 6" id="KW-1133">Transmembrane helix</keyword>
<reference evidence="7 10" key="2">
    <citation type="submission" date="2014-08" db="EMBL/GenBank/DDBJ databases">
        <title>Porphyromonas gulae strain:COT-052_OH3439 Genome sequencing.</title>
        <authorList>
            <person name="Wallis C."/>
            <person name="Deusch O."/>
            <person name="O'Flynn C."/>
            <person name="Davis I."/>
            <person name="Jospin G."/>
            <person name="Darling A.E."/>
            <person name="Coil D.A."/>
            <person name="Alexiev A."/>
            <person name="Horsfall A."/>
            <person name="Kirkwood N."/>
            <person name="Harris S."/>
            <person name="Eisen J.A."/>
        </authorList>
    </citation>
    <scope>NUCLEOTIDE SEQUENCE [LARGE SCALE GENOMIC DNA]</scope>
    <source>
        <strain evidence="10">COT-052 OH3439</strain>
        <strain evidence="7">COT-052_OH3439</strain>
    </source>
</reference>
<dbReference type="PANTHER" id="PTHR42723:SF1">
    <property type="entry name" value="CHLOROPHYLL SYNTHASE, CHLOROPLASTIC"/>
    <property type="match status" value="1"/>
</dbReference>
<feature type="transmembrane region" description="Helical" evidence="6">
    <location>
        <begin position="128"/>
        <end position="147"/>
    </location>
</feature>
<dbReference type="Gene3D" id="1.10.357.140">
    <property type="entry name" value="UbiA prenyltransferase"/>
    <property type="match status" value="1"/>
</dbReference>
<keyword evidence="5 6" id="KW-0472">Membrane</keyword>
<dbReference type="Proteomes" id="UP000030130">
    <property type="component" value="Unassembled WGS sequence"/>
</dbReference>
<protein>
    <submittedName>
        <fullName evidence="8">Phosphoribose diphosphate:decaprenyl-phosphate phosphoribosyltransferase</fullName>
    </submittedName>
</protein>
<keyword evidence="3 6" id="KW-0812">Transmembrane</keyword>
<feature type="transmembrane region" description="Helical" evidence="6">
    <location>
        <begin position="73"/>
        <end position="95"/>
    </location>
</feature>
<comment type="caution">
    <text evidence="8">The sequence shown here is derived from an EMBL/GenBank/DDBJ whole genome shotgun (WGS) entry which is preliminary data.</text>
</comment>
<evidence type="ECO:0000313" key="10">
    <source>
        <dbReference type="Proteomes" id="UP000030146"/>
    </source>
</evidence>
<evidence type="ECO:0000256" key="1">
    <source>
        <dbReference type="ARBA" id="ARBA00004141"/>
    </source>
</evidence>
<accession>A0A0A2EJS5</accession>
<dbReference type="CDD" id="cd13963">
    <property type="entry name" value="PT_UbiA_2"/>
    <property type="match status" value="1"/>
</dbReference>
<keyword evidence="8" id="KW-0808">Transferase</keyword>
<reference evidence="8 9" key="1">
    <citation type="submission" date="2014-08" db="EMBL/GenBank/DDBJ databases">
        <title>Porphyromonas gulae strain:COT-052_OH1451 Genome sequencing.</title>
        <authorList>
            <person name="Wallis C."/>
            <person name="Deusch O."/>
            <person name="O'Flynn C."/>
            <person name="Davis I."/>
            <person name="Jospin G."/>
            <person name="Darling A.E."/>
            <person name="Coil D.A."/>
            <person name="Alexiev A."/>
            <person name="Horsfall A."/>
            <person name="Kirkwood N."/>
            <person name="Harris S."/>
            <person name="Eisen J.A."/>
        </authorList>
    </citation>
    <scope>NUCLEOTIDE SEQUENCE [LARGE SCALE GENOMIC DNA]</scope>
    <source>
        <strain evidence="9">COT-052 OH1451</strain>
        <strain evidence="8">COT-052_OH1451</strain>
    </source>
</reference>
<dbReference type="InterPro" id="IPR000537">
    <property type="entry name" value="UbiA_prenyltransferase"/>
</dbReference>
<dbReference type="Proteomes" id="UP000030146">
    <property type="component" value="Unassembled WGS sequence"/>
</dbReference>
<evidence type="ECO:0000256" key="6">
    <source>
        <dbReference type="SAM" id="Phobius"/>
    </source>
</evidence>
<dbReference type="GO" id="GO:0016765">
    <property type="term" value="F:transferase activity, transferring alkyl or aryl (other than methyl) groups"/>
    <property type="evidence" value="ECO:0007669"/>
    <property type="project" value="InterPro"/>
</dbReference>
<keyword evidence="8" id="KW-0328">Glycosyltransferase</keyword>
<evidence type="ECO:0000313" key="8">
    <source>
        <dbReference type="EMBL" id="KGN86303.1"/>
    </source>
</evidence>
<keyword evidence="2" id="KW-1003">Cell membrane</keyword>
<evidence type="ECO:0000313" key="7">
    <source>
        <dbReference type="EMBL" id="KGN85140.1"/>
    </source>
</evidence>
<evidence type="ECO:0000256" key="3">
    <source>
        <dbReference type="ARBA" id="ARBA00022692"/>
    </source>
</evidence>
<comment type="subcellular location">
    <subcellularLocation>
        <location evidence="1">Membrane</location>
        <topology evidence="1">Multi-pass membrane protein</topology>
    </subcellularLocation>
</comment>
<name>A0A0A2EJS5_9PORP</name>
<evidence type="ECO:0000313" key="9">
    <source>
        <dbReference type="Proteomes" id="UP000030130"/>
    </source>
</evidence>
<dbReference type="EMBL" id="JRAI01000039">
    <property type="protein sequence ID" value="KGN86303.1"/>
    <property type="molecule type" value="Genomic_DNA"/>
</dbReference>
<evidence type="ECO:0000256" key="2">
    <source>
        <dbReference type="ARBA" id="ARBA00022475"/>
    </source>
</evidence>
<evidence type="ECO:0000256" key="5">
    <source>
        <dbReference type="ARBA" id="ARBA00023136"/>
    </source>
</evidence>